<evidence type="ECO:0000256" key="1">
    <source>
        <dbReference type="SAM" id="MobiDB-lite"/>
    </source>
</evidence>
<feature type="transmembrane region" description="Helical" evidence="2">
    <location>
        <begin position="358"/>
        <end position="379"/>
    </location>
</feature>
<sequence>MTDFSATPATATGRPSVTRVPEGHPRPLGRLLSVRRLTSPVARESLAIWVAIAAGAAGAGVGLLVFLGRRAPLSGDWSVGTAAAILTAVAAGLACLVGLARSTRTTHQWMTQRHWGWMVADAVGLVVVHGAIAVMACLALFRLFQEAFTGLTVDGIASTVLLTLTGTVAGYLGFNSSARISTRSLSTLLALFMASGMIVSMLLAENPFWWHAFFSELGTGQAGILSFWTFNTTLTVSGLVLTTLSSFITQDLFTWARARVRLGIRKARIGVLRWSLFVIGLCMVGAGVVPINFSDPVHSTFIRLLGVVFIVLLASIQLWLPGFPAAVYVGTYLMLGLGIIATLLWFPLRYYNLTGFELAMGGVIYAWLVVFIRNLDAVLTEAGMGDRARDAAVQEAVDAVDAAQETDEVARPRPQRPATVAVSVSTASFTTPARQPGDRPAYRGWTVGPGGPGGPGGRR</sequence>
<organism evidence="3 4">
    <name type="scientific">Citricoccus alkalitolerans</name>
    <dbReference type="NCBI Taxonomy" id="246603"/>
    <lineage>
        <taxon>Bacteria</taxon>
        <taxon>Bacillati</taxon>
        <taxon>Actinomycetota</taxon>
        <taxon>Actinomycetes</taxon>
        <taxon>Micrococcales</taxon>
        <taxon>Micrococcaceae</taxon>
        <taxon>Citricoccus</taxon>
    </lineage>
</organism>
<feature type="transmembrane region" description="Helical" evidence="2">
    <location>
        <begin position="46"/>
        <end position="67"/>
    </location>
</feature>
<feature type="transmembrane region" description="Helical" evidence="2">
    <location>
        <begin position="156"/>
        <end position="174"/>
    </location>
</feature>
<feature type="region of interest" description="Disordered" evidence="1">
    <location>
        <begin position="427"/>
        <end position="459"/>
    </location>
</feature>
<evidence type="ECO:0000313" key="3">
    <source>
        <dbReference type="EMBL" id="MFC4429031.1"/>
    </source>
</evidence>
<proteinExistence type="predicted"/>
<keyword evidence="4" id="KW-1185">Reference proteome</keyword>
<feature type="transmembrane region" description="Helical" evidence="2">
    <location>
        <begin position="79"/>
        <end position="101"/>
    </location>
</feature>
<gene>
    <name evidence="3" type="ORF">ACFO0K_04990</name>
</gene>
<dbReference type="RefSeq" id="WP_344229069.1">
    <property type="nucleotide sequence ID" value="NZ_BAAALH010000002.1"/>
</dbReference>
<evidence type="ECO:0000256" key="2">
    <source>
        <dbReference type="SAM" id="Phobius"/>
    </source>
</evidence>
<feature type="transmembrane region" description="Helical" evidence="2">
    <location>
        <begin position="186"/>
        <end position="204"/>
    </location>
</feature>
<feature type="region of interest" description="Disordered" evidence="1">
    <location>
        <begin position="1"/>
        <end position="24"/>
    </location>
</feature>
<reference evidence="4" key="1">
    <citation type="journal article" date="2019" name="Int. J. Syst. Evol. Microbiol.">
        <title>The Global Catalogue of Microorganisms (GCM) 10K type strain sequencing project: providing services to taxonomists for standard genome sequencing and annotation.</title>
        <authorList>
            <consortium name="The Broad Institute Genomics Platform"/>
            <consortium name="The Broad Institute Genome Sequencing Center for Infectious Disease"/>
            <person name="Wu L."/>
            <person name="Ma J."/>
        </authorList>
    </citation>
    <scope>NUCLEOTIDE SEQUENCE [LARGE SCALE GENOMIC DNA]</scope>
    <source>
        <strain evidence="4">CGMCC 1.12125</strain>
    </source>
</reference>
<name>A0ABV8XTW3_9MICC</name>
<feature type="compositionally biased region" description="Polar residues" evidence="1">
    <location>
        <begin position="1"/>
        <end position="15"/>
    </location>
</feature>
<keyword evidence="2" id="KW-0472">Membrane</keyword>
<feature type="compositionally biased region" description="Gly residues" evidence="1">
    <location>
        <begin position="447"/>
        <end position="459"/>
    </location>
</feature>
<accession>A0ABV8XTW3</accession>
<keyword evidence="2" id="KW-1133">Transmembrane helix</keyword>
<evidence type="ECO:0008006" key="5">
    <source>
        <dbReference type="Google" id="ProtNLM"/>
    </source>
</evidence>
<dbReference type="Proteomes" id="UP001595965">
    <property type="component" value="Unassembled WGS sequence"/>
</dbReference>
<protein>
    <recommendedName>
        <fullName evidence="5">DUF998 domain-containing protein</fullName>
    </recommendedName>
</protein>
<feature type="transmembrane region" description="Helical" evidence="2">
    <location>
        <begin position="224"/>
        <end position="249"/>
    </location>
</feature>
<evidence type="ECO:0000313" key="4">
    <source>
        <dbReference type="Proteomes" id="UP001595965"/>
    </source>
</evidence>
<keyword evidence="2" id="KW-0812">Transmembrane</keyword>
<feature type="transmembrane region" description="Helical" evidence="2">
    <location>
        <begin position="270"/>
        <end position="289"/>
    </location>
</feature>
<comment type="caution">
    <text evidence="3">The sequence shown here is derived from an EMBL/GenBank/DDBJ whole genome shotgun (WGS) entry which is preliminary data.</text>
</comment>
<feature type="transmembrane region" description="Helical" evidence="2">
    <location>
        <begin position="327"/>
        <end position="346"/>
    </location>
</feature>
<feature type="transmembrane region" description="Helical" evidence="2">
    <location>
        <begin position="122"/>
        <end position="144"/>
    </location>
</feature>
<feature type="transmembrane region" description="Helical" evidence="2">
    <location>
        <begin position="301"/>
        <end position="320"/>
    </location>
</feature>
<dbReference type="EMBL" id="JBHSEN010000001">
    <property type="protein sequence ID" value="MFC4429031.1"/>
    <property type="molecule type" value="Genomic_DNA"/>
</dbReference>